<reference evidence="3" key="1">
    <citation type="journal article" date="2019" name="Int. J. Syst. Evol. Microbiol.">
        <title>The Global Catalogue of Microorganisms (GCM) 10K type strain sequencing project: providing services to taxonomists for standard genome sequencing and annotation.</title>
        <authorList>
            <consortium name="The Broad Institute Genomics Platform"/>
            <consortium name="The Broad Institute Genome Sequencing Center for Infectious Disease"/>
            <person name="Wu L."/>
            <person name="Ma J."/>
        </authorList>
    </citation>
    <scope>NUCLEOTIDE SEQUENCE [LARGE SCALE GENOMIC DNA]</scope>
    <source>
        <strain evidence="3">CGMCC 1.8985</strain>
    </source>
</reference>
<comment type="caution">
    <text evidence="2">The sequence shown here is derived from an EMBL/GenBank/DDBJ whole genome shotgun (WGS) entry which is preliminary data.</text>
</comment>
<proteinExistence type="predicted"/>
<gene>
    <name evidence="2" type="ORF">GCM10011394_27030</name>
</gene>
<dbReference type="Proteomes" id="UP000599009">
    <property type="component" value="Unassembled WGS sequence"/>
</dbReference>
<dbReference type="PANTHER" id="PTHR47623">
    <property type="entry name" value="OS09G0287300 PROTEIN"/>
    <property type="match status" value="1"/>
</dbReference>
<dbReference type="CDD" id="cd07067">
    <property type="entry name" value="HP_PGM_like"/>
    <property type="match status" value="1"/>
</dbReference>
<evidence type="ECO:0000313" key="3">
    <source>
        <dbReference type="Proteomes" id="UP000599009"/>
    </source>
</evidence>
<evidence type="ECO:0000313" key="2">
    <source>
        <dbReference type="EMBL" id="GGK16387.1"/>
    </source>
</evidence>
<dbReference type="EMBL" id="BMME01000002">
    <property type="protein sequence ID" value="GGK16387.1"/>
    <property type="molecule type" value="Genomic_DNA"/>
</dbReference>
<dbReference type="InterPro" id="IPR029033">
    <property type="entry name" value="His_PPase_superfam"/>
</dbReference>
<dbReference type="InterPro" id="IPR013078">
    <property type="entry name" value="His_Pase_superF_clade-1"/>
</dbReference>
<protein>
    <submittedName>
        <fullName evidence="2">Phosphoglycerate mutase</fullName>
    </submittedName>
</protein>
<dbReference type="RefSeq" id="WP_132987169.1">
    <property type="nucleotide sequence ID" value="NZ_BMME01000002.1"/>
</dbReference>
<dbReference type="SMART" id="SM00855">
    <property type="entry name" value="PGAM"/>
    <property type="match status" value="1"/>
</dbReference>
<accession>A0ABQ2ELV3</accession>
<dbReference type="SUPFAM" id="SSF53254">
    <property type="entry name" value="Phosphoglycerate mutase-like"/>
    <property type="match status" value="1"/>
</dbReference>
<dbReference type="Pfam" id="PF00300">
    <property type="entry name" value="His_Phos_1"/>
    <property type="match status" value="1"/>
</dbReference>
<name>A0ABQ2ELV3_9GAMM</name>
<dbReference type="PANTHER" id="PTHR47623:SF1">
    <property type="entry name" value="OS09G0287300 PROTEIN"/>
    <property type="match status" value="1"/>
</dbReference>
<organism evidence="2 3">
    <name type="scientific">Luteimonas terricola</name>
    <dbReference type="NCBI Taxonomy" id="645597"/>
    <lineage>
        <taxon>Bacteria</taxon>
        <taxon>Pseudomonadati</taxon>
        <taxon>Pseudomonadota</taxon>
        <taxon>Gammaproteobacteria</taxon>
        <taxon>Lysobacterales</taxon>
        <taxon>Lysobacteraceae</taxon>
        <taxon>Luteimonas</taxon>
    </lineage>
</organism>
<dbReference type="Gene3D" id="3.40.50.1240">
    <property type="entry name" value="Phosphoglycerate mutase-like"/>
    <property type="match status" value="1"/>
</dbReference>
<evidence type="ECO:0000256" key="1">
    <source>
        <dbReference type="SAM" id="MobiDB-lite"/>
    </source>
</evidence>
<feature type="region of interest" description="Disordered" evidence="1">
    <location>
        <begin position="19"/>
        <end position="38"/>
    </location>
</feature>
<keyword evidence="3" id="KW-1185">Reference proteome</keyword>
<sequence>MENDTRDILLLRHAHAEAAGPGQADLDRPLSPEGQAEAEAAGRWLLEQHLLPDQVLYSPSRRTRETLEAVLGVIGYVDQRLEPAIYDATAGTLAALADQHRDVGRLMLVGHNPGLERLAALLHSGQSGEYRGMPPGAVALLRLPVGAEVEPGAAMLVDFWWP</sequence>